<keyword evidence="2" id="KW-0732">Signal</keyword>
<evidence type="ECO:0000313" key="3">
    <source>
        <dbReference type="EMBL" id="SBS90337.1"/>
    </source>
</evidence>
<sequence>MVITQAFLLLLSLIDIKCIICIKIENYKKNLSLQIKNSFHKNEEIRRKKETPLFVNINYAKKLNLGNTFIIEKWKKKCQFFSLAKRQKSEKEENKIVIFSPKRFQQFSANAISGDSDENIVKKKNDNTISDYKEIINVCKGGDVETNRGSTNGKVESASPGKTQRGTGTNETHIKEKGVKEKENTHVTNKRIYYNKIRVPFNVVDIQNTNVRSSLLSQREERPLTLLNHIYRSWKEKKFSNFLEALNDKDFDYTCLEQWLHKFSISLNKNHFKIKLKDDHILIRNKFPSDDKEKLREFKIEYNTINKCLKMLIKDIEKFCSYEITSVLWAITIILLKCFKSSNNSSSILSTLHSTDMITSIVKNFKIFFSLTVKNLNNIKYNLSIDESLWAIWSICKLLYFNISFDAWLSGEAVPREEAFGNISGDISGATCRGNDGRSDLCTVKEEAHICRMSDEEMKINTDKVKKKIPEYSDLQVQFLMKKFKLSKNVIKNVLEIFPPPGTAQN</sequence>
<feature type="signal peptide" evidence="2">
    <location>
        <begin position="1"/>
        <end position="21"/>
    </location>
</feature>
<accession>A0A1A8WE61</accession>
<proteinExistence type="predicted"/>
<dbReference type="Proteomes" id="UP000078546">
    <property type="component" value="Unassembled WGS sequence"/>
</dbReference>
<evidence type="ECO:0000256" key="2">
    <source>
        <dbReference type="SAM" id="SignalP"/>
    </source>
</evidence>
<dbReference type="EMBL" id="FLQV01000335">
    <property type="protein sequence ID" value="SBS90337.1"/>
    <property type="molecule type" value="Genomic_DNA"/>
</dbReference>
<feature type="region of interest" description="Disordered" evidence="1">
    <location>
        <begin position="146"/>
        <end position="171"/>
    </location>
</feature>
<organism evidence="3 4">
    <name type="scientific">Plasmodium ovale curtisi</name>
    <dbReference type="NCBI Taxonomy" id="864141"/>
    <lineage>
        <taxon>Eukaryota</taxon>
        <taxon>Sar</taxon>
        <taxon>Alveolata</taxon>
        <taxon>Apicomplexa</taxon>
        <taxon>Aconoidasida</taxon>
        <taxon>Haemosporida</taxon>
        <taxon>Plasmodiidae</taxon>
        <taxon>Plasmodium</taxon>
        <taxon>Plasmodium (Plasmodium)</taxon>
    </lineage>
</organism>
<feature type="compositionally biased region" description="Polar residues" evidence="1">
    <location>
        <begin position="147"/>
        <end position="171"/>
    </location>
</feature>
<reference evidence="4" key="1">
    <citation type="submission" date="2016-05" db="EMBL/GenBank/DDBJ databases">
        <authorList>
            <person name="Naeem Raeece"/>
        </authorList>
    </citation>
    <scope>NUCLEOTIDE SEQUENCE [LARGE SCALE GENOMIC DNA]</scope>
</reference>
<feature type="non-terminal residue" evidence="3">
    <location>
        <position position="506"/>
    </location>
</feature>
<name>A0A1A8WE61_PLAOA</name>
<dbReference type="AlphaFoldDB" id="A0A1A8WE61"/>
<feature type="chain" id="PRO_5008380979" evidence="2">
    <location>
        <begin position="22"/>
        <end position="506"/>
    </location>
</feature>
<evidence type="ECO:0000256" key="1">
    <source>
        <dbReference type="SAM" id="MobiDB-lite"/>
    </source>
</evidence>
<evidence type="ECO:0000313" key="4">
    <source>
        <dbReference type="Proteomes" id="UP000078546"/>
    </source>
</evidence>
<protein>
    <submittedName>
        <fullName evidence="3">Uncharacterized protein</fullName>
    </submittedName>
</protein>
<gene>
    <name evidence="3" type="ORF">POVCU1_018160</name>
</gene>